<name>A0A4P9WTD3_9FUNG</name>
<dbReference type="AlphaFoldDB" id="A0A4P9WTD3"/>
<organism evidence="2 3">
    <name type="scientific">Caulochytrium protostelioides</name>
    <dbReference type="NCBI Taxonomy" id="1555241"/>
    <lineage>
        <taxon>Eukaryota</taxon>
        <taxon>Fungi</taxon>
        <taxon>Fungi incertae sedis</taxon>
        <taxon>Chytridiomycota</taxon>
        <taxon>Chytridiomycota incertae sedis</taxon>
        <taxon>Chytridiomycetes</taxon>
        <taxon>Caulochytriales</taxon>
        <taxon>Caulochytriaceae</taxon>
        <taxon>Caulochytrium</taxon>
    </lineage>
</organism>
<sequence>MSDSIRAEEDPTITPFPEHPATTRFLLTKVAAESEPNLPKGDSRRIFANKLAVTDTRFKHLSPIPSLPVSPGPGPGPTPLPKSNAQLSQLRTWLGELDVTTPNAGTSIAVLETSDQRPNAAPNHVAALSLSTPVGVGNQSTGAADDEDDIDFLL</sequence>
<feature type="region of interest" description="Disordered" evidence="1">
    <location>
        <begin position="61"/>
        <end position="84"/>
    </location>
</feature>
<accession>A0A4P9WTD3</accession>
<proteinExistence type="predicted"/>
<feature type="compositionally biased region" description="Acidic residues" evidence="1">
    <location>
        <begin position="144"/>
        <end position="154"/>
    </location>
</feature>
<protein>
    <submittedName>
        <fullName evidence="2">Uncharacterized protein</fullName>
    </submittedName>
</protein>
<reference evidence="3" key="1">
    <citation type="journal article" date="2018" name="Nat. Microbiol.">
        <title>Leveraging single-cell genomics to expand the fungal tree of life.</title>
        <authorList>
            <person name="Ahrendt S.R."/>
            <person name="Quandt C.A."/>
            <person name="Ciobanu D."/>
            <person name="Clum A."/>
            <person name="Salamov A."/>
            <person name="Andreopoulos B."/>
            <person name="Cheng J.F."/>
            <person name="Woyke T."/>
            <person name="Pelin A."/>
            <person name="Henrissat B."/>
            <person name="Reynolds N.K."/>
            <person name="Benny G.L."/>
            <person name="Smith M.E."/>
            <person name="James T.Y."/>
            <person name="Grigoriev I.V."/>
        </authorList>
    </citation>
    <scope>NUCLEOTIDE SEQUENCE [LARGE SCALE GENOMIC DNA]</scope>
    <source>
        <strain evidence="3">ATCC 52028</strain>
    </source>
</reference>
<feature type="compositionally biased region" description="Pro residues" evidence="1">
    <location>
        <begin position="65"/>
        <end position="80"/>
    </location>
</feature>
<evidence type="ECO:0000313" key="2">
    <source>
        <dbReference type="EMBL" id="RKO95238.1"/>
    </source>
</evidence>
<feature type="region of interest" description="Disordered" evidence="1">
    <location>
        <begin position="1"/>
        <end position="21"/>
    </location>
</feature>
<evidence type="ECO:0000256" key="1">
    <source>
        <dbReference type="SAM" id="MobiDB-lite"/>
    </source>
</evidence>
<dbReference type="EMBL" id="ML012419">
    <property type="protein sequence ID" value="RKO95238.1"/>
    <property type="molecule type" value="Genomic_DNA"/>
</dbReference>
<feature type="region of interest" description="Disordered" evidence="1">
    <location>
        <begin position="134"/>
        <end position="154"/>
    </location>
</feature>
<evidence type="ECO:0000313" key="3">
    <source>
        <dbReference type="Proteomes" id="UP000268535"/>
    </source>
</evidence>
<gene>
    <name evidence="2" type="ORF">CAUPRSCDRAFT_13046</name>
</gene>
<dbReference type="Proteomes" id="UP000268535">
    <property type="component" value="Unassembled WGS sequence"/>
</dbReference>